<dbReference type="AlphaFoldDB" id="A0A2A6REQ3"/>
<accession>A0A2A6REQ3</accession>
<dbReference type="OrthoDB" id="9769734at2"/>
<protein>
    <submittedName>
        <fullName evidence="1">Uncharacterized protein</fullName>
    </submittedName>
</protein>
<comment type="caution">
    <text evidence="1">The sequence shown here is derived from an EMBL/GenBank/DDBJ whole genome shotgun (WGS) entry which is preliminary data.</text>
</comment>
<name>A0A2A6REQ3_9CHLR</name>
<dbReference type="NCBIfam" id="NF033449">
    <property type="entry name" value="BREX_PglZ_3"/>
    <property type="match status" value="1"/>
</dbReference>
<evidence type="ECO:0000313" key="1">
    <source>
        <dbReference type="EMBL" id="PDW01165.1"/>
    </source>
</evidence>
<organism evidence="1 2">
    <name type="scientific">Candidatus Viridilinea mediisalina</name>
    <dbReference type="NCBI Taxonomy" id="2024553"/>
    <lineage>
        <taxon>Bacteria</taxon>
        <taxon>Bacillati</taxon>
        <taxon>Chloroflexota</taxon>
        <taxon>Chloroflexia</taxon>
        <taxon>Chloroflexales</taxon>
        <taxon>Chloroflexineae</taxon>
        <taxon>Oscillochloridaceae</taxon>
        <taxon>Candidatus Viridilinea</taxon>
    </lineage>
</organism>
<dbReference type="InterPro" id="IPR017850">
    <property type="entry name" value="Alkaline_phosphatase_core_sf"/>
</dbReference>
<dbReference type="Pfam" id="PF08665">
    <property type="entry name" value="PglZ"/>
    <property type="match status" value="1"/>
</dbReference>
<dbReference type="SUPFAM" id="SSF53649">
    <property type="entry name" value="Alkaline phosphatase-like"/>
    <property type="match status" value="1"/>
</dbReference>
<sequence length="689" mass="77775">MLRGTRWSGGFSRLKPALHRFTGGGSPMLDHLLAYFPPHTHPLSLVSDPDDLLGDERILAVLAERGFRLLAERDPIALRYRLQQCLPLSVQTPVIIVTAEALEALPYDLWQQGYHIILALHEFFPNIAYPALRELSPGQRQRLSAAQKQCGTPRHALAYRDSLDYLLQVVFDFAPSRLRSCADWLAWLERYHACNDPMAQVFLQHLGSQLRHVALLASLPNDEMLRDAAVYHRFVQAEWSKYLEKQVCERTDGAYLSAAMLPFATDAALHDLIPRLVRTGTLTPVALANAATLPTWTRPAVVQHSAERQRQQFAEGVAWLEAQLPLNTAAATPPLRWEQWQLVARRWAQISNWHAAAEHGLDHDQASSYRLLQARLDAHFAHWLHANYSALATRALPIPHHLHHIPGWLAYRCQQQPDQRIALLILDGMALADWLLIREIWQARHPDWHIDDRLVLAQIPSMTAISRQALISGMRPAEFASTLLHNRHEQQHWSNFWQRQGLRPDAIACAHLATQREAAYPEVIHSRRMQALCLVSSVIDAKVHKESQGAVGWQATLGVWLHANDGQHQPIVWLEELIKHLFNLRYTVVITSDHGHVAALGMGLPQEGVLVESRSKRARLYSNPEIVRVVQMQFADTIVWTDDGLLPAQTQVLIPQGRRAFAPGGELVLSHGGITLEELAVPLVTIMCS</sequence>
<gene>
    <name evidence="1" type="ORF">CJ255_19590</name>
</gene>
<dbReference type="Proteomes" id="UP000220527">
    <property type="component" value="Unassembled WGS sequence"/>
</dbReference>
<reference evidence="2" key="1">
    <citation type="submission" date="2017-08" db="EMBL/GenBank/DDBJ databases">
        <authorList>
            <person name="Grouzdev D.S."/>
            <person name="Gaisin V.A."/>
            <person name="Rysina M.S."/>
            <person name="Gorlenko V.M."/>
        </authorList>
    </citation>
    <scope>NUCLEOTIDE SEQUENCE [LARGE SCALE GENOMIC DNA]</scope>
    <source>
        <strain evidence="2">Kir15-3F</strain>
    </source>
</reference>
<proteinExistence type="predicted"/>
<dbReference type="EMBL" id="NQWI01000151">
    <property type="protein sequence ID" value="PDW01165.1"/>
    <property type="molecule type" value="Genomic_DNA"/>
</dbReference>
<evidence type="ECO:0000313" key="2">
    <source>
        <dbReference type="Proteomes" id="UP000220527"/>
    </source>
</evidence>
<keyword evidence="2" id="KW-1185">Reference proteome</keyword>